<name>A0A8S9QF12_BRACR</name>
<protein>
    <submittedName>
        <fullName evidence="1">Uncharacterized protein</fullName>
    </submittedName>
</protein>
<dbReference type="EMBL" id="QGKX02001290">
    <property type="protein sequence ID" value="KAF3540386.1"/>
    <property type="molecule type" value="Genomic_DNA"/>
</dbReference>
<evidence type="ECO:0000313" key="2">
    <source>
        <dbReference type="Proteomes" id="UP000712600"/>
    </source>
</evidence>
<sequence length="331" mass="36345">MQKANETLEHDYPGSLVGFFEGYVRRDRVHRDVVEQTRVEKGYTVEIKGFFGGRRLVIIVRRGSVGEGSEIGELECNDRNPASCVFMLELNFHSGSSIYSTQWFACLASHTSRSDSPVAHPSSSSCRGSETSGLAMLLVRACGAETFIPWTLLERAEASCVFMLELNFHSGSSIYSSHWFACLASHTSRSDSPVAHPIAGGDGCYNLVSERGSVPALTWDGDLWDLDFSDFQCLGIGRFCGKKMTPFGPISFGFDGNKRKNTINVTNQIASHHRRHVLHRSPPHPSLLMSMEPSLLLLALYSGDELRRGGETSDGAAASNHLATVTDLLDH</sequence>
<gene>
    <name evidence="1" type="ORF">F2Q69_00022618</name>
</gene>
<proteinExistence type="predicted"/>
<accession>A0A8S9QF12</accession>
<dbReference type="AlphaFoldDB" id="A0A8S9QF12"/>
<reference evidence="1" key="1">
    <citation type="submission" date="2019-12" db="EMBL/GenBank/DDBJ databases">
        <title>Genome sequencing and annotation of Brassica cretica.</title>
        <authorList>
            <person name="Studholme D.J."/>
            <person name="Sarris P."/>
        </authorList>
    </citation>
    <scope>NUCLEOTIDE SEQUENCE</scope>
    <source>
        <strain evidence="1">PFS-109/04</strain>
        <tissue evidence="1">Leaf</tissue>
    </source>
</reference>
<organism evidence="1 2">
    <name type="scientific">Brassica cretica</name>
    <name type="common">Mustard</name>
    <dbReference type="NCBI Taxonomy" id="69181"/>
    <lineage>
        <taxon>Eukaryota</taxon>
        <taxon>Viridiplantae</taxon>
        <taxon>Streptophyta</taxon>
        <taxon>Embryophyta</taxon>
        <taxon>Tracheophyta</taxon>
        <taxon>Spermatophyta</taxon>
        <taxon>Magnoliopsida</taxon>
        <taxon>eudicotyledons</taxon>
        <taxon>Gunneridae</taxon>
        <taxon>Pentapetalae</taxon>
        <taxon>rosids</taxon>
        <taxon>malvids</taxon>
        <taxon>Brassicales</taxon>
        <taxon>Brassicaceae</taxon>
        <taxon>Brassiceae</taxon>
        <taxon>Brassica</taxon>
    </lineage>
</organism>
<dbReference type="Proteomes" id="UP000712600">
    <property type="component" value="Unassembled WGS sequence"/>
</dbReference>
<evidence type="ECO:0000313" key="1">
    <source>
        <dbReference type="EMBL" id="KAF3540386.1"/>
    </source>
</evidence>
<comment type="caution">
    <text evidence="1">The sequence shown here is derived from an EMBL/GenBank/DDBJ whole genome shotgun (WGS) entry which is preliminary data.</text>
</comment>